<dbReference type="SUPFAM" id="SSF51735">
    <property type="entry name" value="NAD(P)-binding Rossmann-fold domains"/>
    <property type="match status" value="1"/>
</dbReference>
<name>A0A1G7ITJ0_9BACT</name>
<evidence type="ECO:0000256" key="2">
    <source>
        <dbReference type="ARBA" id="ARBA00023002"/>
    </source>
</evidence>
<accession>A0A1G7ITJ0</accession>
<dbReference type="PANTHER" id="PTHR43639">
    <property type="entry name" value="OXIDOREDUCTASE, SHORT-CHAIN DEHYDROGENASE/REDUCTASE FAMILY (AFU_ORTHOLOGUE AFUA_5G02870)"/>
    <property type="match status" value="1"/>
</dbReference>
<dbReference type="AlphaFoldDB" id="A0A1G7ITJ0"/>
<feature type="domain" description="Ketoreductase" evidence="3">
    <location>
        <begin position="11"/>
        <end position="189"/>
    </location>
</feature>
<protein>
    <submittedName>
        <fullName evidence="4">3-oxoacyl-[acyl-carrier protein] reductase/pteridine reductase</fullName>
    </submittedName>
</protein>
<dbReference type="CDD" id="cd05233">
    <property type="entry name" value="SDR_c"/>
    <property type="match status" value="1"/>
</dbReference>
<evidence type="ECO:0000259" key="3">
    <source>
        <dbReference type="SMART" id="SM00822"/>
    </source>
</evidence>
<dbReference type="InterPro" id="IPR020904">
    <property type="entry name" value="Sc_DH/Rdtase_CS"/>
</dbReference>
<keyword evidence="2" id="KW-0560">Oxidoreductase</keyword>
<dbReference type="RefSeq" id="WP_083344636.1">
    <property type="nucleotide sequence ID" value="NZ_LT629690.1"/>
</dbReference>
<dbReference type="InterPro" id="IPR036291">
    <property type="entry name" value="NAD(P)-bd_dom_sf"/>
</dbReference>
<sequence>MTSSHESLRGRRVVITGGVRRLGRAFALALANAGADVVVTTRHSDEEATELLQAIKPLGGRYAAVQSDVTVPEQVSRAVEEAAGFLGGIDLLINNAGMFESAKLEDLTPEQWDRVFATNTRGPFLMARAALPHLRSSQGRILNIGSLGGIRPWITHGHYCSSKAALHMLTQTMAKAWAPEVSVNAIAPGMIRFPDEPERMASKTPMQRDGSPADVVKAVLFFASAPQFITGQILAVDGGLGLA</sequence>
<evidence type="ECO:0000313" key="4">
    <source>
        <dbReference type="EMBL" id="SDF15915.1"/>
    </source>
</evidence>
<dbReference type="Proteomes" id="UP000182427">
    <property type="component" value="Chromosome I"/>
</dbReference>
<dbReference type="PROSITE" id="PS00061">
    <property type="entry name" value="ADH_SHORT"/>
    <property type="match status" value="1"/>
</dbReference>
<gene>
    <name evidence="4" type="ORF">SAMN05444167_1566</name>
</gene>
<dbReference type="GO" id="GO:0016491">
    <property type="term" value="F:oxidoreductase activity"/>
    <property type="evidence" value="ECO:0007669"/>
    <property type="project" value="UniProtKB-KW"/>
</dbReference>
<keyword evidence="5" id="KW-1185">Reference proteome</keyword>
<dbReference type="SMART" id="SM00822">
    <property type="entry name" value="PKS_KR"/>
    <property type="match status" value="1"/>
</dbReference>
<proteinExistence type="inferred from homology"/>
<dbReference type="PRINTS" id="PR00080">
    <property type="entry name" value="SDRFAMILY"/>
</dbReference>
<organism evidence="4 5">
    <name type="scientific">Terriglobus roseus</name>
    <dbReference type="NCBI Taxonomy" id="392734"/>
    <lineage>
        <taxon>Bacteria</taxon>
        <taxon>Pseudomonadati</taxon>
        <taxon>Acidobacteriota</taxon>
        <taxon>Terriglobia</taxon>
        <taxon>Terriglobales</taxon>
        <taxon>Acidobacteriaceae</taxon>
        <taxon>Terriglobus</taxon>
    </lineage>
</organism>
<dbReference type="OrthoDB" id="9790146at2"/>
<dbReference type="Pfam" id="PF13561">
    <property type="entry name" value="adh_short_C2"/>
    <property type="match status" value="1"/>
</dbReference>
<dbReference type="Gene3D" id="3.40.50.720">
    <property type="entry name" value="NAD(P)-binding Rossmann-like Domain"/>
    <property type="match status" value="1"/>
</dbReference>
<dbReference type="InterPro" id="IPR057326">
    <property type="entry name" value="KR_dom"/>
</dbReference>
<dbReference type="EMBL" id="LT629690">
    <property type="protein sequence ID" value="SDF15915.1"/>
    <property type="molecule type" value="Genomic_DNA"/>
</dbReference>
<evidence type="ECO:0000313" key="5">
    <source>
        <dbReference type="Proteomes" id="UP000182427"/>
    </source>
</evidence>
<dbReference type="PRINTS" id="PR00081">
    <property type="entry name" value="GDHRDH"/>
</dbReference>
<dbReference type="PANTHER" id="PTHR43639:SF1">
    <property type="entry name" value="SHORT-CHAIN DEHYDROGENASE_REDUCTASE FAMILY PROTEIN"/>
    <property type="match status" value="1"/>
</dbReference>
<dbReference type="InterPro" id="IPR002347">
    <property type="entry name" value="SDR_fam"/>
</dbReference>
<dbReference type="FunFam" id="3.40.50.720:FF:000084">
    <property type="entry name" value="Short-chain dehydrogenase reductase"/>
    <property type="match status" value="1"/>
</dbReference>
<evidence type="ECO:0000256" key="1">
    <source>
        <dbReference type="ARBA" id="ARBA00006484"/>
    </source>
</evidence>
<reference evidence="4 5" key="1">
    <citation type="submission" date="2016-10" db="EMBL/GenBank/DDBJ databases">
        <authorList>
            <person name="de Groot N.N."/>
        </authorList>
    </citation>
    <scope>NUCLEOTIDE SEQUENCE [LARGE SCALE GENOMIC DNA]</scope>
    <source>
        <strain evidence="4 5">GAS232</strain>
    </source>
</reference>
<comment type="similarity">
    <text evidence="1">Belongs to the short-chain dehydrogenases/reductases (SDR) family.</text>
</comment>